<evidence type="ECO:0000256" key="1">
    <source>
        <dbReference type="ARBA" id="ARBA00006271"/>
    </source>
</evidence>
<protein>
    <recommendedName>
        <fullName evidence="6">DNA mismatch repair protein</fullName>
    </recommendedName>
</protein>
<dbReference type="InterPro" id="IPR027417">
    <property type="entry name" value="P-loop_NTPase"/>
</dbReference>
<keyword evidence="2 6" id="KW-0547">Nucleotide-binding</keyword>
<feature type="region of interest" description="Disordered" evidence="7">
    <location>
        <begin position="1"/>
        <end position="67"/>
    </location>
</feature>
<evidence type="ECO:0000259" key="8">
    <source>
        <dbReference type="SMART" id="SM00533"/>
    </source>
</evidence>
<dbReference type="InterPro" id="IPR000432">
    <property type="entry name" value="DNA_mismatch_repair_MutS_C"/>
</dbReference>
<feature type="compositionally biased region" description="Polar residues" evidence="7">
    <location>
        <begin position="50"/>
        <end position="67"/>
    </location>
</feature>
<keyword evidence="5 6" id="KW-0238">DNA-binding</keyword>
<comment type="caution">
    <text evidence="10">The sequence shown here is derived from an EMBL/GenBank/DDBJ whole genome shotgun (WGS) entry which is preliminary data.</text>
</comment>
<gene>
    <name evidence="10" type="ORF">AYI69_g67</name>
</gene>
<dbReference type="SUPFAM" id="SSF52540">
    <property type="entry name" value="P-loop containing nucleoside triphosphate hydrolases"/>
    <property type="match status" value="1"/>
</dbReference>
<keyword evidence="11" id="KW-1185">Reference proteome</keyword>
<evidence type="ECO:0000313" key="10">
    <source>
        <dbReference type="EMBL" id="OMJ30392.1"/>
    </source>
</evidence>
<dbReference type="PANTHER" id="PTHR11361:SF148">
    <property type="entry name" value="DNA MISMATCH REPAIR PROTEIN MSH6"/>
    <property type="match status" value="1"/>
</dbReference>
<feature type="region of interest" description="Disordered" evidence="7">
    <location>
        <begin position="158"/>
        <end position="268"/>
    </location>
</feature>
<dbReference type="Gene3D" id="3.30.420.110">
    <property type="entry name" value="MutS, connector domain"/>
    <property type="match status" value="1"/>
</dbReference>
<keyword evidence="3 6" id="KW-0227">DNA damage</keyword>
<dbReference type="PIRSF" id="PIRSF037677">
    <property type="entry name" value="DNA_mis_repair_Msh6"/>
    <property type="match status" value="1"/>
</dbReference>
<name>A0A1R1YU26_9FUNG</name>
<dbReference type="Pfam" id="PF01624">
    <property type="entry name" value="MutS_I"/>
    <property type="match status" value="1"/>
</dbReference>
<dbReference type="SUPFAM" id="SSF55271">
    <property type="entry name" value="DNA repair protein MutS, domain I"/>
    <property type="match status" value="1"/>
</dbReference>
<feature type="domain" description="DNA mismatch repair proteins mutS family" evidence="9">
    <location>
        <begin position="1203"/>
        <end position="1425"/>
    </location>
</feature>
<dbReference type="Pfam" id="PF05190">
    <property type="entry name" value="MutS_IV"/>
    <property type="match status" value="1"/>
</dbReference>
<proteinExistence type="inferred from homology"/>
<comment type="function">
    <text evidence="6">Component of the post-replicative DNA mismatch repair system (MMR).</text>
</comment>
<dbReference type="InterPro" id="IPR016151">
    <property type="entry name" value="DNA_mismatch_repair_MutS_N"/>
</dbReference>
<feature type="compositionally biased region" description="Polar residues" evidence="7">
    <location>
        <begin position="298"/>
        <end position="339"/>
    </location>
</feature>
<evidence type="ECO:0000256" key="4">
    <source>
        <dbReference type="ARBA" id="ARBA00022840"/>
    </source>
</evidence>
<keyword evidence="4 6" id="KW-0067">ATP-binding</keyword>
<sequence>MSNSQRNTPKSSRGIKGSQQPSLLSFFGTPTKKTSSQEPKHTPLKMPDSPLQNAQMHTTPVKSNTSIFVPKKSTSGYFSVDKPIVSENEIDKTITINKKEKDSQGRNSHNKLEIVSKLQSISFMSDVKQTPSISSLFDDSDSFDFEVDEGTLKNLELSETEMSIDTNATLPINQDNTSDIKSNKRKVFKPDMDSDSSSDAPSLELDEDDSFVADAATESEDEFDNLQESSDEDYSKNVIKTKKMESRSNSYKTRNKKPRFVESDESELDDSVFDEIDIDEIIQKKSNNLPDISKFKHSTPSLVSEDSNTPLINRIPSSKLNVFGSTSKPSSNSQDNNDATDNKEDIYLNRTPRVNHNTSNFKNNNNSNSELKGFEFNNSFTGQNKKINSSTNPKNLAFLKQVDSKQIRAKEFTDKNKERYKWLLDVKDSKGRRMNEPGYDCRTLLIPKHEWQRFTPFEKQYWEIKSKNWDTVVFFKKGKFYELFENDADIGHQHFDLKLTDRVNMRMVGVPESSFEHWASKFVAKGFKVAKVEQMESSLAKTMRERDGTDLSTGTANKKATKASDSDKVVRRELTCVLTAGTLVDPKMLSGDLATYCLAIVETENLQPDSLESTSGTSYGIAFVDTSTAKFYVAGIHNDDINKTQLETLLVQISPKEVIFVSGGPGTTFARNNSPKSPSLDKSYSSFIDSGDGMCGLSTSTWRTLKNSCIQSTIWNALQPNDTFWDFNKTREVLKSSNYFKLSGNASHDSNLSIYPSVLEELENTPLGRLVYTAVGGLVSYLQSLMLDKTLVPIGNFEVYTPLKKSLSLMVDGATLNNLDIFSSDDNVQYDQNSDNEGTLFHLVNHTITPFGRRLLRIWLCHPLCEIRSINDRLDVVEYYLSGNGSSFFSQLESCLSGLPDLERYLSRVHSGSCRIPEWIKLLSCLNLVVDCFKKFKTEFAEDTSNKFPSRLRSIINKFPLESAKQILFDLSDSFDLEKAKSENSLVPLKGHYDQVDILNSKLSKIDEWLDSHLEYHRKLYKCNSIVYKSIGKETYQLEIPRKITVPAHYARKSATKDVHRYYTPELSDKLIEKAELNEHLNAALREYRLVLYKRFSNNYRLWIQLTNSLSELDVLFSLAKASQKMGFSSCRPILLPNEPNGSGFIDIVDLVHPCITEQSSSITDMTSGFVPNNIKLGTSKEHSSGTSTESNSSNNESYNDDANVILLTGPNMGGKSTLIRQVCIAIILAQLGCYIPAKSGKMTVFNRIFTRLGARDNLLLGRSTFMVEMTETASFLNLATKNCFVAVDELGRGTSTHDGESVAFSVLHTIASRIGCLSIFSTHYGLLANDLCGNIKLSSKNQENSNQNSTIAGNISSKAGLISTIVSPHIRPMYMDCLVDQEAHRVTFLYKLKYGIAERSHGMNVAHMAGVDISIVKRAEIVAAEFERNSSKSIRTKNMSNSSESITKVDSTRMENGLSIKNTANKSILPISLLSDFSNLLRVTKIENSLKQHRKDMNLLESAVSSQSDHVGGDEACLYGSQFSKDTSFENQNWSCIVDHIQRSVLEWV</sequence>
<reference evidence="11" key="1">
    <citation type="submission" date="2017-01" db="EMBL/GenBank/DDBJ databases">
        <authorList>
            <person name="Wang Y."/>
            <person name="White M."/>
            <person name="Kvist S."/>
            <person name="Moncalvo J.-M."/>
        </authorList>
    </citation>
    <scope>NUCLEOTIDE SEQUENCE [LARGE SCALE GENOMIC DNA]</scope>
    <source>
        <strain evidence="11">ID-206-W2</strain>
    </source>
</reference>
<dbReference type="InterPro" id="IPR007696">
    <property type="entry name" value="DNA_mismatch_repair_MutS_core"/>
</dbReference>
<dbReference type="SUPFAM" id="SSF53150">
    <property type="entry name" value="DNA repair protein MutS, domain II"/>
    <property type="match status" value="1"/>
</dbReference>
<dbReference type="Gene3D" id="3.40.1170.10">
    <property type="entry name" value="DNA repair protein MutS, domain I"/>
    <property type="match status" value="1"/>
</dbReference>
<dbReference type="GO" id="GO:0032301">
    <property type="term" value="C:MutSalpha complex"/>
    <property type="evidence" value="ECO:0007669"/>
    <property type="project" value="TreeGrafter"/>
</dbReference>
<evidence type="ECO:0000256" key="2">
    <source>
        <dbReference type="ARBA" id="ARBA00022741"/>
    </source>
</evidence>
<dbReference type="Proteomes" id="UP000187429">
    <property type="component" value="Unassembled WGS sequence"/>
</dbReference>
<feature type="domain" description="DNA mismatch repair protein MutS core" evidence="8">
    <location>
        <begin position="835"/>
        <end position="1159"/>
    </location>
</feature>
<evidence type="ECO:0000256" key="7">
    <source>
        <dbReference type="SAM" id="MobiDB-lite"/>
    </source>
</evidence>
<dbReference type="Pfam" id="PF05188">
    <property type="entry name" value="MutS_II"/>
    <property type="match status" value="1"/>
</dbReference>
<dbReference type="GO" id="GO:0140664">
    <property type="term" value="F:ATP-dependent DNA damage sensor activity"/>
    <property type="evidence" value="ECO:0007669"/>
    <property type="project" value="InterPro"/>
</dbReference>
<dbReference type="FunFam" id="3.40.1170.10:FF:000002">
    <property type="entry name" value="DNA mismatch repair protein"/>
    <property type="match status" value="1"/>
</dbReference>
<dbReference type="InterPro" id="IPR045076">
    <property type="entry name" value="MutS"/>
</dbReference>
<dbReference type="SMART" id="SM00534">
    <property type="entry name" value="MUTSac"/>
    <property type="match status" value="1"/>
</dbReference>
<feature type="region of interest" description="Disordered" evidence="7">
    <location>
        <begin position="290"/>
        <end position="343"/>
    </location>
</feature>
<dbReference type="Pfam" id="PF00488">
    <property type="entry name" value="MutS_V"/>
    <property type="match status" value="1"/>
</dbReference>
<dbReference type="InterPro" id="IPR007695">
    <property type="entry name" value="DNA_mismatch_repair_MutS-lik_N"/>
</dbReference>
<feature type="compositionally biased region" description="Polar residues" evidence="7">
    <location>
        <begin position="160"/>
        <end position="180"/>
    </location>
</feature>
<keyword evidence="6" id="KW-0234">DNA repair</keyword>
<dbReference type="PANTHER" id="PTHR11361">
    <property type="entry name" value="DNA MISMATCH REPAIR PROTEIN MUTS FAMILY MEMBER"/>
    <property type="match status" value="1"/>
</dbReference>
<feature type="compositionally biased region" description="Low complexity" evidence="7">
    <location>
        <begin position="1185"/>
        <end position="1197"/>
    </location>
</feature>
<accession>A0A1R1YU26</accession>
<dbReference type="Pfam" id="PF05192">
    <property type="entry name" value="MutS_III"/>
    <property type="match status" value="1"/>
</dbReference>
<evidence type="ECO:0000256" key="5">
    <source>
        <dbReference type="ARBA" id="ARBA00023125"/>
    </source>
</evidence>
<feature type="compositionally biased region" description="Polar residues" evidence="7">
    <location>
        <begin position="1"/>
        <end position="23"/>
    </location>
</feature>
<dbReference type="InterPro" id="IPR017261">
    <property type="entry name" value="DNA_mismatch_repair_MutS/MSH"/>
</dbReference>
<dbReference type="Gene3D" id="3.40.50.300">
    <property type="entry name" value="P-loop containing nucleotide triphosphate hydrolases"/>
    <property type="match status" value="1"/>
</dbReference>
<evidence type="ECO:0000256" key="3">
    <source>
        <dbReference type="ARBA" id="ARBA00022763"/>
    </source>
</evidence>
<feature type="compositionally biased region" description="Acidic residues" evidence="7">
    <location>
        <begin position="204"/>
        <end position="232"/>
    </location>
</feature>
<dbReference type="OrthoDB" id="121051at2759"/>
<organism evidence="10 11">
    <name type="scientific">Smittium culicis</name>
    <dbReference type="NCBI Taxonomy" id="133412"/>
    <lineage>
        <taxon>Eukaryota</taxon>
        <taxon>Fungi</taxon>
        <taxon>Fungi incertae sedis</taxon>
        <taxon>Zoopagomycota</taxon>
        <taxon>Kickxellomycotina</taxon>
        <taxon>Harpellomycetes</taxon>
        <taxon>Harpellales</taxon>
        <taxon>Legeriomycetaceae</taxon>
        <taxon>Smittium</taxon>
    </lineage>
</organism>
<dbReference type="InterPro" id="IPR036187">
    <property type="entry name" value="DNA_mismatch_repair_MutS_sf"/>
</dbReference>
<dbReference type="SMART" id="SM00533">
    <property type="entry name" value="MUTSd"/>
    <property type="match status" value="1"/>
</dbReference>
<evidence type="ECO:0000256" key="6">
    <source>
        <dbReference type="PIRNR" id="PIRNR037677"/>
    </source>
</evidence>
<dbReference type="EMBL" id="LSSM01000015">
    <property type="protein sequence ID" value="OMJ30392.1"/>
    <property type="molecule type" value="Genomic_DNA"/>
</dbReference>
<comment type="similarity">
    <text evidence="1 6">Belongs to the DNA mismatch repair MutS family.</text>
</comment>
<dbReference type="SUPFAM" id="SSF48334">
    <property type="entry name" value="DNA repair protein MutS, domain III"/>
    <property type="match status" value="1"/>
</dbReference>
<dbReference type="GO" id="GO:0006298">
    <property type="term" value="P:mismatch repair"/>
    <property type="evidence" value="ECO:0007669"/>
    <property type="project" value="InterPro"/>
</dbReference>
<dbReference type="GO" id="GO:0030983">
    <property type="term" value="F:mismatched DNA binding"/>
    <property type="evidence" value="ECO:0007669"/>
    <property type="project" value="UniProtKB-UniRule"/>
</dbReference>
<evidence type="ECO:0000259" key="9">
    <source>
        <dbReference type="SMART" id="SM00534"/>
    </source>
</evidence>
<dbReference type="GO" id="GO:0005524">
    <property type="term" value="F:ATP binding"/>
    <property type="evidence" value="ECO:0007669"/>
    <property type="project" value="UniProtKB-UniRule"/>
</dbReference>
<feature type="region of interest" description="Disordered" evidence="7">
    <location>
        <begin position="1178"/>
        <end position="1197"/>
    </location>
</feature>
<dbReference type="InterPro" id="IPR036678">
    <property type="entry name" value="MutS_con_dom_sf"/>
</dbReference>
<dbReference type="InterPro" id="IPR007860">
    <property type="entry name" value="DNA_mmatch_repair_MutS_con_dom"/>
</dbReference>
<evidence type="ECO:0000313" key="11">
    <source>
        <dbReference type="Proteomes" id="UP000187429"/>
    </source>
</evidence>
<dbReference type="InterPro" id="IPR007861">
    <property type="entry name" value="DNA_mismatch_repair_MutS_clamp"/>
</dbReference>
<dbReference type="Gene3D" id="1.10.1420.10">
    <property type="match status" value="2"/>
</dbReference>